<evidence type="ECO:0000313" key="2">
    <source>
        <dbReference type="EMBL" id="VAW43229.1"/>
    </source>
</evidence>
<dbReference type="Pfam" id="PF14446">
    <property type="entry name" value="Prok-RING_1"/>
    <property type="match status" value="1"/>
</dbReference>
<dbReference type="AlphaFoldDB" id="A0A3B0W1R8"/>
<proteinExistence type="predicted"/>
<dbReference type="EMBL" id="UOEU01001048">
    <property type="protein sequence ID" value="VAW43229.1"/>
    <property type="molecule type" value="Genomic_DNA"/>
</dbReference>
<keyword evidence="1" id="KW-1133">Transmembrane helix</keyword>
<dbReference type="InterPro" id="IPR039522">
    <property type="entry name" value="RING_finger_1_prok"/>
</dbReference>
<organism evidence="2">
    <name type="scientific">hydrothermal vent metagenome</name>
    <dbReference type="NCBI Taxonomy" id="652676"/>
    <lineage>
        <taxon>unclassified sequences</taxon>
        <taxon>metagenomes</taxon>
        <taxon>ecological metagenomes</taxon>
    </lineage>
</organism>
<evidence type="ECO:0000256" key="1">
    <source>
        <dbReference type="SAM" id="Phobius"/>
    </source>
</evidence>
<reference evidence="2" key="1">
    <citation type="submission" date="2018-06" db="EMBL/GenBank/DDBJ databases">
        <authorList>
            <person name="Zhirakovskaya E."/>
        </authorList>
    </citation>
    <scope>NUCLEOTIDE SEQUENCE</scope>
</reference>
<name>A0A3B0W1R8_9ZZZZ</name>
<sequence>MLTPIIISKQSPFLGEECVLCKNPFAPGDEVIICPEDSSRHHTHCWRANGNKCAAYGCQGRGEIETEINPEPASEPSDEPTNQPAVTNANGRLQQTARRLGCGQGCLLVGVAIAIIFFSIGCFGLWAIADYIMLEVLGWQYRVQEASAILPHILPLFLAIF</sequence>
<keyword evidence="1" id="KW-0472">Membrane</keyword>
<protein>
    <submittedName>
        <fullName evidence="2">Uncharacterized protein</fullName>
    </submittedName>
</protein>
<feature type="transmembrane region" description="Helical" evidence="1">
    <location>
        <begin position="106"/>
        <end position="129"/>
    </location>
</feature>
<gene>
    <name evidence="2" type="ORF">MNBD_CHLOROFLEXI01-605</name>
</gene>
<accession>A0A3B0W1R8</accession>
<keyword evidence="1" id="KW-0812">Transmembrane</keyword>